<dbReference type="InterPro" id="IPR029016">
    <property type="entry name" value="GAF-like_dom_sf"/>
</dbReference>
<dbReference type="SUPFAM" id="SSF55785">
    <property type="entry name" value="PYP-like sensor domain (PAS domain)"/>
    <property type="match status" value="3"/>
</dbReference>
<dbReference type="Pfam" id="PF00512">
    <property type="entry name" value="HisKA"/>
    <property type="match status" value="1"/>
</dbReference>
<dbReference type="Gene3D" id="1.10.287.130">
    <property type="match status" value="1"/>
</dbReference>
<dbReference type="InterPro" id="IPR013767">
    <property type="entry name" value="PAS_fold"/>
</dbReference>
<dbReference type="CDD" id="cd00130">
    <property type="entry name" value="PAS"/>
    <property type="match status" value="3"/>
</dbReference>
<dbReference type="PROSITE" id="PS50113">
    <property type="entry name" value="PAC"/>
    <property type="match status" value="3"/>
</dbReference>
<evidence type="ECO:0000256" key="5">
    <source>
        <dbReference type="ARBA" id="ARBA00022777"/>
    </source>
</evidence>
<feature type="domain" description="Histidine kinase" evidence="6">
    <location>
        <begin position="596"/>
        <end position="815"/>
    </location>
</feature>
<dbReference type="InterPro" id="IPR003594">
    <property type="entry name" value="HATPase_dom"/>
</dbReference>
<dbReference type="InterPro" id="IPR003661">
    <property type="entry name" value="HisK_dim/P_dom"/>
</dbReference>
<dbReference type="SUPFAM" id="SSF47384">
    <property type="entry name" value="Homodimeric domain of signal transducing histidine kinase"/>
    <property type="match status" value="1"/>
</dbReference>
<evidence type="ECO:0000256" key="4">
    <source>
        <dbReference type="ARBA" id="ARBA00022679"/>
    </source>
</evidence>
<feature type="domain" description="PAC" evidence="8">
    <location>
        <begin position="271"/>
        <end position="323"/>
    </location>
</feature>
<dbReference type="InterPro" id="IPR052162">
    <property type="entry name" value="Sensor_kinase/Photoreceptor"/>
</dbReference>
<feature type="domain" description="PAS" evidence="7">
    <location>
        <begin position="452"/>
        <end position="522"/>
    </location>
</feature>
<comment type="caution">
    <text evidence="9">The sequence shown here is derived from an EMBL/GenBank/DDBJ whole genome shotgun (WGS) entry which is preliminary data.</text>
</comment>
<dbReference type="GO" id="GO:0000155">
    <property type="term" value="F:phosphorelay sensor kinase activity"/>
    <property type="evidence" value="ECO:0007669"/>
    <property type="project" value="InterPro"/>
</dbReference>
<proteinExistence type="predicted"/>
<feature type="domain" description="PAC" evidence="8">
    <location>
        <begin position="527"/>
        <end position="578"/>
    </location>
</feature>
<dbReference type="SMART" id="SM00091">
    <property type="entry name" value="PAS"/>
    <property type="match status" value="3"/>
</dbReference>
<dbReference type="Gene3D" id="3.30.450.20">
    <property type="entry name" value="PAS domain"/>
    <property type="match status" value="3"/>
</dbReference>
<dbReference type="InterPro" id="IPR000014">
    <property type="entry name" value="PAS"/>
</dbReference>
<evidence type="ECO:0000313" key="9">
    <source>
        <dbReference type="EMBL" id="KAB1064036.1"/>
    </source>
</evidence>
<dbReference type="GO" id="GO:0006355">
    <property type="term" value="P:regulation of DNA-templated transcription"/>
    <property type="evidence" value="ECO:0007669"/>
    <property type="project" value="InterPro"/>
</dbReference>
<dbReference type="Pfam" id="PF02518">
    <property type="entry name" value="HATPase_c"/>
    <property type="match status" value="1"/>
</dbReference>
<dbReference type="Gene3D" id="3.30.565.10">
    <property type="entry name" value="Histidine kinase-like ATPase, C-terminal domain"/>
    <property type="match status" value="1"/>
</dbReference>
<comment type="catalytic activity">
    <reaction evidence="1">
        <text>ATP + protein L-histidine = ADP + protein N-phospho-L-histidine.</text>
        <dbReference type="EC" id="2.7.13.3"/>
    </reaction>
</comment>
<dbReference type="PROSITE" id="PS50112">
    <property type="entry name" value="PAS"/>
    <property type="match status" value="3"/>
</dbReference>
<dbReference type="EMBL" id="WACR01000006">
    <property type="protein sequence ID" value="KAB1064036.1"/>
    <property type="molecule type" value="Genomic_DNA"/>
</dbReference>
<dbReference type="InterPro" id="IPR003018">
    <property type="entry name" value="GAF"/>
</dbReference>
<evidence type="ECO:0000256" key="3">
    <source>
        <dbReference type="ARBA" id="ARBA00022553"/>
    </source>
</evidence>
<dbReference type="CDD" id="cd00075">
    <property type="entry name" value="HATPase"/>
    <property type="match status" value="1"/>
</dbReference>
<evidence type="ECO:0000256" key="2">
    <source>
        <dbReference type="ARBA" id="ARBA00012438"/>
    </source>
</evidence>
<dbReference type="InterPro" id="IPR036890">
    <property type="entry name" value="HATPase_C_sf"/>
</dbReference>
<dbReference type="InterPro" id="IPR013655">
    <property type="entry name" value="PAS_fold_3"/>
</dbReference>
<dbReference type="Proteomes" id="UP000435357">
    <property type="component" value="Unassembled WGS sequence"/>
</dbReference>
<dbReference type="InterPro" id="IPR001610">
    <property type="entry name" value="PAC"/>
</dbReference>
<dbReference type="PRINTS" id="PR00344">
    <property type="entry name" value="BCTRLSENSOR"/>
</dbReference>
<dbReference type="PANTHER" id="PTHR43304">
    <property type="entry name" value="PHYTOCHROME-LIKE PROTEIN CPH1"/>
    <property type="match status" value="1"/>
</dbReference>
<dbReference type="CDD" id="cd00082">
    <property type="entry name" value="HisKA"/>
    <property type="match status" value="1"/>
</dbReference>
<reference evidence="9 10" key="1">
    <citation type="submission" date="2019-09" db="EMBL/GenBank/DDBJ databases">
        <title>Genomes of Cryomorphaceae.</title>
        <authorList>
            <person name="Bowman J.P."/>
        </authorList>
    </citation>
    <scope>NUCLEOTIDE SEQUENCE [LARGE SCALE GENOMIC DNA]</scope>
    <source>
        <strain evidence="9 10">KCTC 52047</strain>
    </source>
</reference>
<evidence type="ECO:0000259" key="7">
    <source>
        <dbReference type="PROSITE" id="PS50112"/>
    </source>
</evidence>
<dbReference type="SMART" id="SM00065">
    <property type="entry name" value="GAF"/>
    <property type="match status" value="1"/>
</dbReference>
<dbReference type="SMART" id="SM00086">
    <property type="entry name" value="PAC"/>
    <property type="match status" value="3"/>
</dbReference>
<feature type="domain" description="PAS" evidence="7">
    <location>
        <begin position="324"/>
        <end position="387"/>
    </location>
</feature>
<keyword evidence="5" id="KW-0418">Kinase</keyword>
<feature type="domain" description="PAS" evidence="7">
    <location>
        <begin position="195"/>
        <end position="261"/>
    </location>
</feature>
<evidence type="ECO:0000259" key="8">
    <source>
        <dbReference type="PROSITE" id="PS50113"/>
    </source>
</evidence>
<dbReference type="AlphaFoldDB" id="A0A6N6M7J1"/>
<dbReference type="Gene3D" id="3.30.450.40">
    <property type="match status" value="1"/>
</dbReference>
<dbReference type="InterPro" id="IPR035965">
    <property type="entry name" value="PAS-like_dom_sf"/>
</dbReference>
<dbReference type="SUPFAM" id="SSF55874">
    <property type="entry name" value="ATPase domain of HSP90 chaperone/DNA topoisomerase II/histidine kinase"/>
    <property type="match status" value="1"/>
</dbReference>
<sequence length="816" mass="93793">MAEKTVSQVYEEALGDGGFLQSNVLQKLLRFSSNGVNWKTFVQNALQASADVLEADVSGVYTYTFYRFGEVKIKPLLNYFRLEDPPTLKWNAELAQDASVANEVIQQFQRNNPIHGPVKNLRSEELKKLLSSLGYKSILYVPIWSNDRLWGCMCFHDKTIERIWPGRDVDFLQSVARLIGQSVTLDQLKDEVKRKDKVLNMAMEKSLDGTWELDLSNNVLTFSDSFKRMLNYEPAELQESIGAFERLIHPDERKEVLEKLDPFEVAETGSIELQYRLRNKFGKYIWVLTKASVLFDKAGKPQTFRASNIDITSKILYLDNLKKKEQEYRNLVNTVHEVIFRVDEDGAFTFVNPAWELLTGFSAEKSQGQKFINYVHSEDRFTIKELLFSKSDRDRSAYENMEIRFLTTNGNYRWMEVFTTITYHPNGKYKGAFGTMTDIHKRKEAELAQKETEERFRFMSESMSDLVSLHSINGAVYYVSPSINDILNLETYDVIGHNSSEFLNARDLIKIKNEIIEPLKKGEIEKGVTQIELRRKDGSAVWCETVIQPLGNGEKIDSVMAVTRDITERKKAEEEMQNALIKEKELNEFKSRFISMASHEFRTPLTSIKSSVDMMEMYADELDVNRNKPFIKHCDKIGVQISRLTNLMNDVLILGRTEANKMPFTPEPIDLVAFIMHFIEQNYLNLEDGRTVTLSVEGSRRDVRLDENLFSHILGNAISNAFKYSKDRPNPEVKIHYDDDFYSITIKDHGIGIPKKEQANLFESFFRAENTTGIEGTGLGLVIMKQFVEMHQGTIKIESAKGKGTSVIITFPYQPS</sequence>
<feature type="domain" description="PAC" evidence="8">
    <location>
        <begin position="399"/>
        <end position="451"/>
    </location>
</feature>
<dbReference type="Pfam" id="PF13426">
    <property type="entry name" value="PAS_9"/>
    <property type="match status" value="1"/>
</dbReference>
<dbReference type="InterPro" id="IPR036097">
    <property type="entry name" value="HisK_dim/P_sf"/>
</dbReference>
<evidence type="ECO:0000259" key="6">
    <source>
        <dbReference type="PROSITE" id="PS50109"/>
    </source>
</evidence>
<dbReference type="SMART" id="SM00388">
    <property type="entry name" value="HisKA"/>
    <property type="match status" value="1"/>
</dbReference>
<dbReference type="OrthoDB" id="9808408at2"/>
<accession>A0A6N6M7J1</accession>
<gene>
    <name evidence="9" type="ORF">F3059_08350</name>
</gene>
<dbReference type="Pfam" id="PF08447">
    <property type="entry name" value="PAS_3"/>
    <property type="match status" value="1"/>
</dbReference>
<keyword evidence="4" id="KW-0808">Transferase</keyword>
<dbReference type="InterPro" id="IPR004358">
    <property type="entry name" value="Sig_transdc_His_kin-like_C"/>
</dbReference>
<dbReference type="Pfam" id="PF00989">
    <property type="entry name" value="PAS"/>
    <property type="match status" value="1"/>
</dbReference>
<keyword evidence="10" id="KW-1185">Reference proteome</keyword>
<dbReference type="SUPFAM" id="SSF55781">
    <property type="entry name" value="GAF domain-like"/>
    <property type="match status" value="1"/>
</dbReference>
<dbReference type="PANTHER" id="PTHR43304:SF1">
    <property type="entry name" value="PAC DOMAIN-CONTAINING PROTEIN"/>
    <property type="match status" value="1"/>
</dbReference>
<dbReference type="FunFam" id="3.30.565.10:FF:000006">
    <property type="entry name" value="Sensor histidine kinase WalK"/>
    <property type="match status" value="1"/>
</dbReference>
<dbReference type="EC" id="2.7.13.3" evidence="2"/>
<name>A0A6N6M7J1_9FLAO</name>
<dbReference type="SMART" id="SM00387">
    <property type="entry name" value="HATPase_c"/>
    <property type="match status" value="1"/>
</dbReference>
<dbReference type="Pfam" id="PF01590">
    <property type="entry name" value="GAF"/>
    <property type="match status" value="1"/>
</dbReference>
<keyword evidence="3" id="KW-0597">Phosphoprotein</keyword>
<dbReference type="RefSeq" id="WP_151168144.1">
    <property type="nucleotide sequence ID" value="NZ_WACR01000006.1"/>
</dbReference>
<dbReference type="NCBIfam" id="TIGR00229">
    <property type="entry name" value="sensory_box"/>
    <property type="match status" value="3"/>
</dbReference>
<evidence type="ECO:0000313" key="10">
    <source>
        <dbReference type="Proteomes" id="UP000435357"/>
    </source>
</evidence>
<dbReference type="PROSITE" id="PS50109">
    <property type="entry name" value="HIS_KIN"/>
    <property type="match status" value="1"/>
</dbReference>
<evidence type="ECO:0000256" key="1">
    <source>
        <dbReference type="ARBA" id="ARBA00000085"/>
    </source>
</evidence>
<dbReference type="InterPro" id="IPR005467">
    <property type="entry name" value="His_kinase_dom"/>
</dbReference>
<organism evidence="9 10">
    <name type="scientific">Salibacter halophilus</name>
    <dbReference type="NCBI Taxonomy" id="1803916"/>
    <lineage>
        <taxon>Bacteria</taxon>
        <taxon>Pseudomonadati</taxon>
        <taxon>Bacteroidota</taxon>
        <taxon>Flavobacteriia</taxon>
        <taxon>Flavobacteriales</taxon>
        <taxon>Salibacteraceae</taxon>
        <taxon>Salibacter</taxon>
    </lineage>
</organism>
<dbReference type="InterPro" id="IPR000700">
    <property type="entry name" value="PAS-assoc_C"/>
</dbReference>
<protein>
    <recommendedName>
        <fullName evidence="2">histidine kinase</fullName>
        <ecNumber evidence="2">2.7.13.3</ecNumber>
    </recommendedName>
</protein>